<evidence type="ECO:0000256" key="4">
    <source>
        <dbReference type="ARBA" id="ARBA00023136"/>
    </source>
</evidence>
<dbReference type="Pfam" id="PF03669">
    <property type="entry name" value="ASTER"/>
    <property type="match status" value="1"/>
</dbReference>
<dbReference type="eggNOG" id="ENOG502S6JB">
    <property type="taxonomic scope" value="Eukaryota"/>
</dbReference>
<gene>
    <name evidence="5" type="ORF">PGUG_03794</name>
</gene>
<keyword evidence="2" id="KW-0812">Transmembrane</keyword>
<comment type="subcellular location">
    <subcellularLocation>
        <location evidence="1">Membrane</location>
    </subcellularLocation>
</comment>
<dbReference type="InterPro" id="IPR005351">
    <property type="entry name" value="ASTER"/>
</dbReference>
<sequence length="94" mass="10147">MIAQSLPMAAMFMRNKLLSWASLFLAIQSYLNEPINGEKPADAQPPFLRIVFAIVSLFTCYLDLFFPNTGSAPKSSLLSNVASSVTSAVSSATK</sequence>
<evidence type="ECO:0000313" key="6">
    <source>
        <dbReference type="Proteomes" id="UP000001997"/>
    </source>
</evidence>
<dbReference type="OMA" id="MVAMFLR"/>
<dbReference type="RefSeq" id="XP_001484413.2">
    <property type="nucleotide sequence ID" value="XM_001484363.1"/>
</dbReference>
<dbReference type="FunCoup" id="A5DKJ3">
    <property type="interactions" value="24"/>
</dbReference>
<dbReference type="KEGG" id="pgu:PGUG_03794"/>
<dbReference type="GO" id="GO:0044183">
    <property type="term" value="F:protein folding chaperone"/>
    <property type="evidence" value="ECO:0007669"/>
    <property type="project" value="InterPro"/>
</dbReference>
<dbReference type="Proteomes" id="UP000001997">
    <property type="component" value="Unassembled WGS sequence"/>
</dbReference>
<proteinExistence type="predicted"/>
<dbReference type="STRING" id="294746.A5DKJ3"/>
<reference evidence="5 6" key="1">
    <citation type="journal article" date="2009" name="Nature">
        <title>Evolution of pathogenicity and sexual reproduction in eight Candida genomes.</title>
        <authorList>
            <person name="Butler G."/>
            <person name="Rasmussen M.D."/>
            <person name="Lin M.F."/>
            <person name="Santos M.A."/>
            <person name="Sakthikumar S."/>
            <person name="Munro C.A."/>
            <person name="Rheinbay E."/>
            <person name="Grabherr M."/>
            <person name="Forche A."/>
            <person name="Reedy J.L."/>
            <person name="Agrafioti I."/>
            <person name="Arnaud M.B."/>
            <person name="Bates S."/>
            <person name="Brown A.J."/>
            <person name="Brunke S."/>
            <person name="Costanzo M.C."/>
            <person name="Fitzpatrick D.A."/>
            <person name="de Groot P.W."/>
            <person name="Harris D."/>
            <person name="Hoyer L.L."/>
            <person name="Hube B."/>
            <person name="Klis F.M."/>
            <person name="Kodira C."/>
            <person name="Lennard N."/>
            <person name="Logue M.E."/>
            <person name="Martin R."/>
            <person name="Neiman A.M."/>
            <person name="Nikolaou E."/>
            <person name="Quail M.A."/>
            <person name="Quinn J."/>
            <person name="Santos M.C."/>
            <person name="Schmitzberger F.F."/>
            <person name="Sherlock G."/>
            <person name="Shah P."/>
            <person name="Silverstein K.A."/>
            <person name="Skrzypek M.S."/>
            <person name="Soll D."/>
            <person name="Staggs R."/>
            <person name="Stansfield I."/>
            <person name="Stumpf M.P."/>
            <person name="Sudbery P.E."/>
            <person name="Srikantha T."/>
            <person name="Zeng Q."/>
            <person name="Berman J."/>
            <person name="Berriman M."/>
            <person name="Heitman J."/>
            <person name="Gow N.A."/>
            <person name="Lorenz M.C."/>
            <person name="Birren B.W."/>
            <person name="Kellis M."/>
            <person name="Cuomo C.A."/>
        </authorList>
    </citation>
    <scope>NUCLEOTIDE SEQUENCE [LARGE SCALE GENOMIC DNA]</scope>
    <source>
        <strain evidence="6">ATCC 6260 / CBS 566 / DSM 6381 / JCM 1539 / NBRC 10279 / NRRL Y-324</strain>
    </source>
</reference>
<evidence type="ECO:0000313" key="5">
    <source>
        <dbReference type="EMBL" id="EDK39696.2"/>
    </source>
</evidence>
<keyword evidence="3" id="KW-1133">Transmembrane helix</keyword>
<evidence type="ECO:0000256" key="2">
    <source>
        <dbReference type="ARBA" id="ARBA00022692"/>
    </source>
</evidence>
<dbReference type="OrthoDB" id="284718at2759"/>
<dbReference type="AlphaFoldDB" id="A5DKJ3"/>
<dbReference type="GeneID" id="5125930"/>
<dbReference type="PANTHER" id="PTHR28038:SF1">
    <property type="entry name" value="ADL329WP"/>
    <property type="match status" value="1"/>
</dbReference>
<evidence type="ECO:0000256" key="3">
    <source>
        <dbReference type="ARBA" id="ARBA00022989"/>
    </source>
</evidence>
<name>A5DKJ3_PICGU</name>
<dbReference type="EMBL" id="CH408158">
    <property type="protein sequence ID" value="EDK39696.2"/>
    <property type="molecule type" value="Genomic_DNA"/>
</dbReference>
<dbReference type="InParanoid" id="A5DKJ3"/>
<dbReference type="PANTHER" id="PTHR28038">
    <property type="entry name" value="ADL329WP"/>
    <property type="match status" value="1"/>
</dbReference>
<protein>
    <submittedName>
        <fullName evidence="5">Uncharacterized protein</fullName>
    </submittedName>
</protein>
<dbReference type="HOGENOM" id="CLU_129456_1_1_1"/>
<organism evidence="5 6">
    <name type="scientific">Meyerozyma guilliermondii (strain ATCC 6260 / CBS 566 / DSM 6381 / JCM 1539 / NBRC 10279 / NRRL Y-324)</name>
    <name type="common">Yeast</name>
    <name type="synonym">Candida guilliermondii</name>
    <dbReference type="NCBI Taxonomy" id="294746"/>
    <lineage>
        <taxon>Eukaryota</taxon>
        <taxon>Fungi</taxon>
        <taxon>Dikarya</taxon>
        <taxon>Ascomycota</taxon>
        <taxon>Saccharomycotina</taxon>
        <taxon>Pichiomycetes</taxon>
        <taxon>Debaryomycetaceae</taxon>
        <taxon>Meyerozyma</taxon>
    </lineage>
</organism>
<dbReference type="GO" id="GO:0005789">
    <property type="term" value="C:endoplasmic reticulum membrane"/>
    <property type="evidence" value="ECO:0007669"/>
    <property type="project" value="InterPro"/>
</dbReference>
<evidence type="ECO:0000256" key="1">
    <source>
        <dbReference type="ARBA" id="ARBA00004370"/>
    </source>
</evidence>
<dbReference type="VEuPathDB" id="FungiDB:PGUG_03794"/>
<dbReference type="GO" id="GO:0045048">
    <property type="term" value="P:protein insertion into ER membrane"/>
    <property type="evidence" value="ECO:0007669"/>
    <property type="project" value="InterPro"/>
</dbReference>
<accession>A5DKJ3</accession>
<keyword evidence="6" id="KW-1185">Reference proteome</keyword>
<keyword evidence="4" id="KW-0472">Membrane</keyword>